<feature type="compositionally biased region" description="Polar residues" evidence="1">
    <location>
        <begin position="405"/>
        <end position="429"/>
    </location>
</feature>
<reference evidence="3" key="1">
    <citation type="submission" date="2025-08" db="UniProtKB">
        <authorList>
            <consortium name="Ensembl"/>
        </authorList>
    </citation>
    <scope>IDENTIFICATION</scope>
</reference>
<name>A0A8C9GIY8_9PRIM</name>
<dbReference type="PANTHER" id="PTHR12839:SF7">
    <property type="entry name" value="REGULATOR OF NONSENSE TRANSCRIPTS 2"/>
    <property type="match status" value="1"/>
</dbReference>
<dbReference type="Gene3D" id="1.25.40.180">
    <property type="match status" value="2"/>
</dbReference>
<feature type="region of interest" description="Disordered" evidence="1">
    <location>
        <begin position="363"/>
        <end position="382"/>
    </location>
</feature>
<proteinExistence type="predicted"/>
<feature type="region of interest" description="Disordered" evidence="1">
    <location>
        <begin position="396"/>
        <end position="450"/>
    </location>
</feature>
<dbReference type="SUPFAM" id="SSF48371">
    <property type="entry name" value="ARM repeat"/>
    <property type="match status" value="2"/>
</dbReference>
<protein>
    <recommendedName>
        <fullName evidence="2">MIF4G domain-containing protein</fullName>
    </recommendedName>
</protein>
<organism evidence="3 4">
    <name type="scientific">Piliocolobus tephrosceles</name>
    <name type="common">Ugandan red Colobus</name>
    <dbReference type="NCBI Taxonomy" id="591936"/>
    <lineage>
        <taxon>Eukaryota</taxon>
        <taxon>Metazoa</taxon>
        <taxon>Chordata</taxon>
        <taxon>Craniata</taxon>
        <taxon>Vertebrata</taxon>
        <taxon>Euteleostomi</taxon>
        <taxon>Mammalia</taxon>
        <taxon>Eutheria</taxon>
        <taxon>Euarchontoglires</taxon>
        <taxon>Primates</taxon>
        <taxon>Haplorrhini</taxon>
        <taxon>Catarrhini</taxon>
        <taxon>Cercopithecidae</taxon>
        <taxon>Colobinae</taxon>
        <taxon>Piliocolobus</taxon>
    </lineage>
</organism>
<dbReference type="Proteomes" id="UP000694416">
    <property type="component" value="Unplaced"/>
</dbReference>
<sequence length="1184" mass="138485">MFLNITYFCLLKLDNNCINKDMKSVINTNTVHNVVTSTVSSTATTTASASTHEKLDPFSFINHSDASKNIKKCLLLNTVITYDYLFTNTNTIFIEDESNAVDGTSTNILVEESAQDVKEETKLNNVIKNETTVSKSETVTAQTLTYDNVLSSTLPYIRDSSYIKHIKNLKKYILSYFRAFYNNNMYNLLVYFYAEHVMNEYNMNNKTSYIKEEYNFYKLYEKSKRFCLFFDLNKYSLDKIQMKGMDILGLKEESYQHIKRFDNLKKNKNDHLKNNEILLTGEYDCIWENEIEKKFYTVFPDFSHIKTTLKDDDASDDVIDYDINVSSVGIDDVESDGLYVNSDDALINSNKINEKLDMKTTKQLKDQSVENNNSQKSGNDKLKKLYKLKLESGVGSGVNNSSKGADNSNKGADNSNKGVDNSNKGVDNSNKGRDQSEEKDDNNTHNKGQKAKEFKTYLTKLIKMKSEEEIKDNVTQFLLNYNTKKKRKLIAYTIIQLNSIYINHIPFYCRYVAIINKFAKDMCVVMIEEIKKIIEKFIKEKYICQNKKNKCISYICELAKFKLLELNYLLNLLTILIDNFTHDHAELCCYILDHCSMLLLNNSKTHIRFLNLFEKLKKVKNSKNLSSHIELLFEDCYIKINNMIKHNYNANGTQTTSITNYTNRTGSNNKNWSIDLLKKKKFLKKLLFENIKNTRTVYICKYIRKFNWNDNFITHCLKKYIFKYLRYMSIYEIEKIASLLFYLAMYKPFFVTQIVDEVYERIITIIEKNDYQQFNLLIQYTHLFSELYVHKLLNSSNVFDLLYFLIGFSDMQHMYNCQHISSTYDLFMLNKMDIEGGADATVVNTAHTNGKTQNKEERATCIKNEKGLFFYYNDNVEKGKQNNNDHHDRVDETNSYKFLFVNKKNFIFRNFINTEENKSYINIKMICIILDTCSKYFNNISILKFKMQKFFLFLIRFLLALKPLPIYIEDITNNLIKQNAKDISKLKTIVEVDTILFRILNCEYLIYLKTLDGSITSKDKNMYDNYNITDRILSFKLIKEDIKSGVVSSSTTNTSSSKDYASQNKHLYQGKERKKVDSHTTGYDQNSTKIQSEYAMTESKTNYNSEHSSFYDSSNRIEPLKRKEAKSGYEYEQNETTDFDIDKEINIIINSSIKENIIMKNKKTKHREIKSAALYSKLLNKTKS</sequence>
<dbReference type="GO" id="GO:0005737">
    <property type="term" value="C:cytoplasm"/>
    <property type="evidence" value="ECO:0007669"/>
    <property type="project" value="TreeGrafter"/>
</dbReference>
<evidence type="ECO:0000313" key="3">
    <source>
        <dbReference type="Ensembl" id="ENSPTEP00000004754.1"/>
    </source>
</evidence>
<dbReference type="Ensembl" id="ENSPTET00000007349.1">
    <property type="protein sequence ID" value="ENSPTEP00000004754.1"/>
    <property type="gene ID" value="ENSPTEG00000005534.1"/>
</dbReference>
<dbReference type="InterPro" id="IPR039762">
    <property type="entry name" value="Nmd2/UPF2"/>
</dbReference>
<accession>A0A8C9GIY8</accession>
<evidence type="ECO:0000313" key="4">
    <source>
        <dbReference type="Proteomes" id="UP000694416"/>
    </source>
</evidence>
<feature type="compositionally biased region" description="Basic and acidic residues" evidence="1">
    <location>
        <begin position="430"/>
        <end position="450"/>
    </location>
</feature>
<dbReference type="Pfam" id="PF02854">
    <property type="entry name" value="MIF4G"/>
    <property type="match status" value="1"/>
</dbReference>
<dbReference type="GO" id="GO:0003723">
    <property type="term" value="F:RNA binding"/>
    <property type="evidence" value="ECO:0007669"/>
    <property type="project" value="InterPro"/>
</dbReference>
<dbReference type="InterPro" id="IPR003890">
    <property type="entry name" value="MIF4G-like_typ-3"/>
</dbReference>
<reference evidence="3" key="2">
    <citation type="submission" date="2025-09" db="UniProtKB">
        <authorList>
            <consortium name="Ensembl"/>
        </authorList>
    </citation>
    <scope>IDENTIFICATION</scope>
</reference>
<dbReference type="PANTHER" id="PTHR12839">
    <property type="entry name" value="NONSENSE-MEDIATED MRNA DECAY PROTEIN 2 UP-FRAMESHIFT SUPPRESSOR 2"/>
    <property type="match status" value="1"/>
</dbReference>
<dbReference type="AlphaFoldDB" id="A0A8C9GIY8"/>
<feature type="domain" description="MIF4G" evidence="2">
    <location>
        <begin position="458"/>
        <end position="637"/>
    </location>
</feature>
<keyword evidence="4" id="KW-1185">Reference proteome</keyword>
<evidence type="ECO:0000259" key="2">
    <source>
        <dbReference type="Pfam" id="PF02854"/>
    </source>
</evidence>
<dbReference type="InterPro" id="IPR016024">
    <property type="entry name" value="ARM-type_fold"/>
</dbReference>
<evidence type="ECO:0000256" key="1">
    <source>
        <dbReference type="SAM" id="MobiDB-lite"/>
    </source>
</evidence>
<dbReference type="GO" id="GO:0035145">
    <property type="term" value="C:exon-exon junction complex"/>
    <property type="evidence" value="ECO:0007669"/>
    <property type="project" value="TreeGrafter"/>
</dbReference>
<dbReference type="GO" id="GO:0000184">
    <property type="term" value="P:nuclear-transcribed mRNA catabolic process, nonsense-mediated decay"/>
    <property type="evidence" value="ECO:0007669"/>
    <property type="project" value="InterPro"/>
</dbReference>